<dbReference type="GO" id="GO:0000775">
    <property type="term" value="C:chromosome, centromeric region"/>
    <property type="evidence" value="ECO:0007669"/>
    <property type="project" value="UniProtKB-SubCell"/>
</dbReference>
<evidence type="ECO:0000256" key="7">
    <source>
        <dbReference type="PROSITE-ProRule" id="PRU00358"/>
    </source>
</evidence>
<keyword evidence="4 13" id="KW-0808">Transferase</keyword>
<evidence type="ECO:0000256" key="5">
    <source>
        <dbReference type="ARBA" id="ARBA00022691"/>
    </source>
</evidence>
<dbReference type="InterPro" id="IPR036987">
    <property type="entry name" value="SRA-YDG_sf"/>
</dbReference>
<dbReference type="GO" id="GO:0008270">
    <property type="term" value="F:zinc ion binding"/>
    <property type="evidence" value="ECO:0007669"/>
    <property type="project" value="InterPro"/>
</dbReference>
<evidence type="ECO:0000259" key="8">
    <source>
        <dbReference type="PROSITE" id="PS50280"/>
    </source>
</evidence>
<evidence type="ECO:0000313" key="14">
    <source>
        <dbReference type="Proteomes" id="UP000289340"/>
    </source>
</evidence>
<evidence type="ECO:0000256" key="6">
    <source>
        <dbReference type="ARBA" id="ARBA00023242"/>
    </source>
</evidence>
<evidence type="ECO:0000259" key="12">
    <source>
        <dbReference type="PROSITE" id="PS51015"/>
    </source>
</evidence>
<keyword evidence="2" id="KW-0158">Chromosome</keyword>
<keyword evidence="5" id="KW-0949">S-adenosyl-L-methionine</keyword>
<keyword evidence="14" id="KW-1185">Reference proteome</keyword>
<gene>
    <name evidence="13" type="ORF">D0Y65_051076</name>
</gene>
<evidence type="ECO:0000256" key="1">
    <source>
        <dbReference type="ARBA" id="ARBA00004584"/>
    </source>
</evidence>
<dbReference type="Gene3D" id="2.30.280.10">
    <property type="entry name" value="SRA-YDG"/>
    <property type="match status" value="1"/>
</dbReference>
<dbReference type="InterPro" id="IPR007728">
    <property type="entry name" value="Pre-SET_dom"/>
</dbReference>
<dbReference type="SMART" id="SM00317">
    <property type="entry name" value="SET"/>
    <property type="match status" value="1"/>
</dbReference>
<keyword evidence="6 7" id="KW-0539">Nucleus</keyword>
<dbReference type="PANTHER" id="PTHR45660">
    <property type="entry name" value="HISTONE-LYSINE N-METHYLTRANSFERASE SETMAR"/>
    <property type="match status" value="1"/>
</dbReference>
<evidence type="ECO:0000256" key="4">
    <source>
        <dbReference type="ARBA" id="ARBA00022679"/>
    </source>
</evidence>
<dbReference type="PROSITE" id="PS50868">
    <property type="entry name" value="POST_SET"/>
    <property type="match status" value="1"/>
</dbReference>
<accession>A0A445FER5</accession>
<dbReference type="EMBL" id="QZWG01000019">
    <property type="protein sequence ID" value="RZB47297.1"/>
    <property type="molecule type" value="Genomic_DNA"/>
</dbReference>
<dbReference type="InterPro" id="IPR043502">
    <property type="entry name" value="DNA/RNA_pol_sf"/>
</dbReference>
<dbReference type="InterPro" id="IPR000477">
    <property type="entry name" value="RT_dom"/>
</dbReference>
<comment type="subcellular location">
    <subcellularLocation>
        <location evidence="1">Chromosome</location>
        <location evidence="1">Centromere</location>
    </subcellularLocation>
    <subcellularLocation>
        <location evidence="7">Nucleus</location>
    </subcellularLocation>
</comment>
<keyword evidence="3 13" id="KW-0489">Methyltransferase</keyword>
<dbReference type="Pfam" id="PF13966">
    <property type="entry name" value="zf-RVT"/>
    <property type="match status" value="1"/>
</dbReference>
<dbReference type="GO" id="GO:0042054">
    <property type="term" value="F:histone methyltransferase activity"/>
    <property type="evidence" value="ECO:0007669"/>
    <property type="project" value="InterPro"/>
</dbReference>
<feature type="domain" description="YDG" evidence="12">
    <location>
        <begin position="1059"/>
        <end position="1106"/>
    </location>
</feature>
<dbReference type="GO" id="GO:0032259">
    <property type="term" value="P:methylation"/>
    <property type="evidence" value="ECO:0007669"/>
    <property type="project" value="UniProtKB-KW"/>
</dbReference>
<evidence type="ECO:0000259" key="11">
    <source>
        <dbReference type="PROSITE" id="PS50878"/>
    </source>
</evidence>
<dbReference type="InterPro" id="IPR001214">
    <property type="entry name" value="SET_dom"/>
</dbReference>
<dbReference type="InterPro" id="IPR003616">
    <property type="entry name" value="Post-SET_dom"/>
</dbReference>
<dbReference type="SMART" id="SM00468">
    <property type="entry name" value="PreSET"/>
    <property type="match status" value="1"/>
</dbReference>
<dbReference type="InterPro" id="IPR046341">
    <property type="entry name" value="SET_dom_sf"/>
</dbReference>
<dbReference type="InterPro" id="IPR015947">
    <property type="entry name" value="PUA-like_sf"/>
</dbReference>
<feature type="domain" description="Reverse transcriptase" evidence="11">
    <location>
        <begin position="184"/>
        <end position="462"/>
    </location>
</feature>
<feature type="domain" description="Pre-SET" evidence="9">
    <location>
        <begin position="1202"/>
        <end position="1264"/>
    </location>
</feature>
<dbReference type="Pfam" id="PF00078">
    <property type="entry name" value="RVT_1"/>
    <property type="match status" value="1"/>
</dbReference>
<protein>
    <submittedName>
        <fullName evidence="13">Histone-lysine N-methyltransferase, H3 lysine-9 specific SUVH4</fullName>
        <ecNumber evidence="13">2.1.1.43</ecNumber>
    </submittedName>
</protein>
<dbReference type="Gene3D" id="2.170.270.10">
    <property type="entry name" value="SET domain"/>
    <property type="match status" value="1"/>
</dbReference>
<evidence type="ECO:0000256" key="3">
    <source>
        <dbReference type="ARBA" id="ARBA00022603"/>
    </source>
</evidence>
<dbReference type="EC" id="2.1.1.43" evidence="13"/>
<dbReference type="CDD" id="cd01650">
    <property type="entry name" value="RT_nLTR_like"/>
    <property type="match status" value="1"/>
</dbReference>
<dbReference type="PROSITE" id="PS50867">
    <property type="entry name" value="PRE_SET"/>
    <property type="match status" value="1"/>
</dbReference>
<comment type="caution">
    <text evidence="13">The sequence shown here is derived from an EMBL/GenBank/DDBJ whole genome shotgun (WGS) entry which is preliminary data.</text>
</comment>
<dbReference type="Pfam" id="PF00856">
    <property type="entry name" value="SET"/>
    <property type="match status" value="1"/>
</dbReference>
<dbReference type="InterPro" id="IPR026960">
    <property type="entry name" value="RVT-Znf"/>
</dbReference>
<dbReference type="Pfam" id="PF05033">
    <property type="entry name" value="Pre-SET"/>
    <property type="match status" value="1"/>
</dbReference>
<sequence>MKKVKKIEEDLNKLVADTSHRQLSSQEEIRRRQLQEALWVAAQAHESLLRQKARIRWIKQGDCNSRFFHLMMNANRRSNSLKGVMIGDTWTTDPTTVKEEVRSYFSQKFQESDHHRIRLDGICFQSISMQHNDMLVARFQEEEVKQAIWDCGSNKCPGLDGLNFKFIKQFWQMLNPDVLRFLDEFHVNGVFPRGCNASFITLIPKTTDPQFLNDYRPISLIGCMYQIVSKVLANRMKKVMPFIIDETQSAFIEGRHLLQSVLVANEVVHEAKSSNKSCLVFKVDYEKAYDSVSWDFVLYMLGKTGFNSKWVKWIEGCLKSASISVLVNGSPSAEFIPKRGLRQGDPLAPFLFNVVAEGLNGLIRRAKEVNLYKGYKIGADCVDISILQYADDTIFFGEASMENVMAIKAILRTFELASGLKVNFAKSCFGAFGQSHQWKQQAATLLNCGMLALSFLYLGIPIGANPRRGLMWDPIIHKCERKLAKWKQRHISMGGRVTLIQSVLTSIPIYFFSFFKIPEVVVDRLVRLQRRFLWGGGSDQNKIAWVGWDTMCLPKDKGGLGIKDINNFNIALLGKWRWQLMQHNGELWARVVESKYGGWRGLNEAERVGSESIWWRDLKRALIHSQQGQLIQNGLKWKVGSGDKIKFWEDRWICGEESLAEKFPRLYMISSQQQQLIQQMGSHKENGWEWNFTWRRALFENEIDLAVNFLDEVQHKTIQQQEADVWKWIREPSGQYSAHNAYNALMEGAEIASQEECFDKLWALKVPSRVKVFTWRLLRDRLPTRQNLQWRQVPILEMSCPLCGTAIEDAAHLFFHCSRIQPIWWESMSWLNLKGAAPLTPKQHFLQHMDVQAHEVRINRWQCWWLTLTWSIWRHRNSILFSNETFNANKLFEDAVFNLWTWLRNLEKGFTTHFNQWSSNIRQGLLIMDRTQKLMSDQGEPFPNPKRYRRLVGKLIYLIIARPDLSFVVGVVSQFMQDPQIEHWKVVIHTFLDASKRLQYKDYCIKIVGILKFVGTMVPIGQEAQPLEKGNCVCVIIVLDMHQYLVLRPVWNCAEQCVPVRVIRGHESSSSYTGKVYTYDGLYKVVNYWAEKGISGFTVYKFRLRRLEGQPTLTTNQVYFTYGRVPQTLTEIRGLVCEDITGGQEDMPIPATNLVDDPPVPPTGKFNKGVNKIHISSVSDQGFTYCKSVKVAKNVKLPMNATGCECKGICNDPTTCACALRNGSDFPYVSRDGGRLVEAKDVVFECGPECGCGPGCVNRTSQRGLRYRLEVFRTAKKGWAVRSWDFIPSGAPVCEYTGILARAEDMDSVLENNYIFEIDCLQTIKGLGGRERRSQDGDIPANLLDKYHDQCSESAPEFCIDAGSTGNIARFINHCCEPNLFVQCVLSTHNDLRLARVMLFAADNIPPLQELTYDYGYVLDSVLDSDGKIKQMPCYCGASVCRKRLF</sequence>
<dbReference type="PROSITE" id="PS51015">
    <property type="entry name" value="YDG"/>
    <property type="match status" value="1"/>
</dbReference>
<dbReference type="InterPro" id="IPR003105">
    <property type="entry name" value="SRA_YDG"/>
</dbReference>
<dbReference type="PROSITE" id="PS50878">
    <property type="entry name" value="RT_POL"/>
    <property type="match status" value="1"/>
</dbReference>
<name>A0A445FER5_GLYSO</name>
<dbReference type="InterPro" id="IPR051357">
    <property type="entry name" value="H3K9_HMTase_SUVAR3-9"/>
</dbReference>
<dbReference type="SUPFAM" id="SSF88697">
    <property type="entry name" value="PUA domain-like"/>
    <property type="match status" value="1"/>
</dbReference>
<evidence type="ECO:0000313" key="13">
    <source>
        <dbReference type="EMBL" id="RZB47297.1"/>
    </source>
</evidence>
<dbReference type="PANTHER" id="PTHR45660:SF94">
    <property type="entry name" value="HISTONE-LYSINE N-METHYLTRANSFERASE, H3 LYSINE-9 SPECIFIC SUVH4"/>
    <property type="match status" value="1"/>
</dbReference>
<dbReference type="Pfam" id="PF02182">
    <property type="entry name" value="SAD_SRA"/>
    <property type="match status" value="1"/>
</dbReference>
<organism evidence="13 14">
    <name type="scientific">Glycine soja</name>
    <name type="common">Wild soybean</name>
    <dbReference type="NCBI Taxonomy" id="3848"/>
    <lineage>
        <taxon>Eukaryota</taxon>
        <taxon>Viridiplantae</taxon>
        <taxon>Streptophyta</taxon>
        <taxon>Embryophyta</taxon>
        <taxon>Tracheophyta</taxon>
        <taxon>Spermatophyta</taxon>
        <taxon>Magnoliopsida</taxon>
        <taxon>eudicotyledons</taxon>
        <taxon>Gunneridae</taxon>
        <taxon>Pentapetalae</taxon>
        <taxon>rosids</taxon>
        <taxon>fabids</taxon>
        <taxon>Fabales</taxon>
        <taxon>Fabaceae</taxon>
        <taxon>Papilionoideae</taxon>
        <taxon>50 kb inversion clade</taxon>
        <taxon>NPAAA clade</taxon>
        <taxon>indigoferoid/millettioid clade</taxon>
        <taxon>Phaseoleae</taxon>
        <taxon>Glycine</taxon>
        <taxon>Glycine subgen. Soja</taxon>
    </lineage>
</organism>
<evidence type="ECO:0000259" key="10">
    <source>
        <dbReference type="PROSITE" id="PS50868"/>
    </source>
</evidence>
<dbReference type="SMART" id="SM00508">
    <property type="entry name" value="PostSET"/>
    <property type="match status" value="1"/>
</dbReference>
<feature type="domain" description="Post-SET" evidence="10">
    <location>
        <begin position="1430"/>
        <end position="1446"/>
    </location>
</feature>
<dbReference type="PROSITE" id="PS50280">
    <property type="entry name" value="SET"/>
    <property type="match status" value="1"/>
</dbReference>
<proteinExistence type="predicted"/>
<dbReference type="SMART" id="SM00466">
    <property type="entry name" value="SRA"/>
    <property type="match status" value="1"/>
</dbReference>
<dbReference type="Proteomes" id="UP000289340">
    <property type="component" value="Chromosome 19"/>
</dbReference>
<dbReference type="SUPFAM" id="SSF56672">
    <property type="entry name" value="DNA/RNA polymerases"/>
    <property type="match status" value="1"/>
</dbReference>
<evidence type="ECO:0000259" key="9">
    <source>
        <dbReference type="PROSITE" id="PS50867"/>
    </source>
</evidence>
<dbReference type="SUPFAM" id="SSF82199">
    <property type="entry name" value="SET domain"/>
    <property type="match status" value="1"/>
</dbReference>
<evidence type="ECO:0000256" key="2">
    <source>
        <dbReference type="ARBA" id="ARBA00022454"/>
    </source>
</evidence>
<dbReference type="GO" id="GO:0005634">
    <property type="term" value="C:nucleus"/>
    <property type="evidence" value="ECO:0007669"/>
    <property type="project" value="UniProtKB-SubCell"/>
</dbReference>
<reference evidence="13 14" key="1">
    <citation type="submission" date="2018-09" db="EMBL/GenBank/DDBJ databases">
        <title>A high-quality reference genome of wild soybean provides a powerful tool to mine soybean genomes.</title>
        <authorList>
            <person name="Xie M."/>
            <person name="Chung C.Y.L."/>
            <person name="Li M.-W."/>
            <person name="Wong F.-L."/>
            <person name="Chan T.-F."/>
            <person name="Lam H.-M."/>
        </authorList>
    </citation>
    <scope>NUCLEOTIDE SEQUENCE [LARGE SCALE GENOMIC DNA]</scope>
    <source>
        <strain evidence="14">cv. W05</strain>
        <tissue evidence="13">Hypocotyl of etiolated seedlings</tissue>
    </source>
</reference>
<dbReference type="GO" id="GO:0003690">
    <property type="term" value="F:double-stranded DNA binding"/>
    <property type="evidence" value="ECO:0007669"/>
    <property type="project" value="TreeGrafter"/>
</dbReference>
<feature type="domain" description="SET" evidence="8">
    <location>
        <begin position="1267"/>
        <end position="1416"/>
    </location>
</feature>